<name>A0A1D8B074_9ACTO</name>
<dbReference type="GO" id="GO:0043164">
    <property type="term" value="P:Gram-negative-bacterium-type cell wall biogenesis"/>
    <property type="evidence" value="ECO:0007669"/>
    <property type="project" value="TreeGrafter"/>
</dbReference>
<feature type="transmembrane region" description="Helical" evidence="1">
    <location>
        <begin position="118"/>
        <end position="143"/>
    </location>
</feature>
<keyword evidence="1" id="KW-0472">Membrane</keyword>
<keyword evidence="4" id="KW-1185">Reference proteome</keyword>
<dbReference type="AlphaFoldDB" id="A0A1D8B074"/>
<keyword evidence="1" id="KW-1133">Transmembrane helix</keyword>
<dbReference type="InterPro" id="IPR003848">
    <property type="entry name" value="DUF218"/>
</dbReference>
<dbReference type="InterPro" id="IPR014729">
    <property type="entry name" value="Rossmann-like_a/b/a_fold"/>
</dbReference>
<protein>
    <recommendedName>
        <fullName evidence="2">DUF218 domain-containing protein</fullName>
    </recommendedName>
</protein>
<dbReference type="Pfam" id="PF02698">
    <property type="entry name" value="DUF218"/>
    <property type="match status" value="1"/>
</dbReference>
<proteinExistence type="predicted"/>
<dbReference type="GO" id="GO:0000270">
    <property type="term" value="P:peptidoglycan metabolic process"/>
    <property type="evidence" value="ECO:0007669"/>
    <property type="project" value="TreeGrafter"/>
</dbReference>
<dbReference type="RefSeq" id="WP_009399707.1">
    <property type="nucleotide sequence ID" value="NZ_CP017298.1"/>
</dbReference>
<dbReference type="OrthoDB" id="9782395at2"/>
<dbReference type="CDD" id="cd06259">
    <property type="entry name" value="YdcF-like"/>
    <property type="match status" value="1"/>
</dbReference>
<dbReference type="GO" id="GO:0005886">
    <property type="term" value="C:plasma membrane"/>
    <property type="evidence" value="ECO:0007669"/>
    <property type="project" value="TreeGrafter"/>
</dbReference>
<evidence type="ECO:0000256" key="1">
    <source>
        <dbReference type="SAM" id="Phobius"/>
    </source>
</evidence>
<feature type="transmembrane region" description="Helical" evidence="1">
    <location>
        <begin position="309"/>
        <end position="331"/>
    </location>
</feature>
<dbReference type="Proteomes" id="UP000095214">
    <property type="component" value="Chromosome"/>
</dbReference>
<dbReference type="Gene3D" id="3.40.50.620">
    <property type="entry name" value="HUPs"/>
    <property type="match status" value="1"/>
</dbReference>
<sequence length="338" mass="38175">MDAIAAWVPTAFWAVVFLWSYHREPRQFRNAFFFLFLVITALFTVAVMSQDMWVILPIGLLVVFSPFAFIAFLFANAWVVARREGVSLATLLPLLFGVAVAGWFAALPLSVGLHAPEWVLGAAMLLTAWGAWFFMSFTALLLYSTFYRLLPRKRVYDYIIIHGAGLNGEEPTPLLRGRIETAIRLWDRQGRRAVLVPSGGQGPDEVVSEAEAMHRFLRTNGVGEESILDEDRSTTTMENLVFAKQLIEERQRGFPYRCAMVTSDYHVFRTATYARAAGIRGDGVGAKTAFYYFPTAFIREFIAFTRKHWLPYALIAALMLIPVIHRGLIAFGHEMGLF</sequence>
<dbReference type="KEGG" id="phon:BH719_00245"/>
<evidence type="ECO:0000313" key="3">
    <source>
        <dbReference type="EMBL" id="AOS46522.1"/>
    </source>
</evidence>
<reference evidence="3 4" key="1">
    <citation type="submission" date="2016-09" db="EMBL/GenBank/DDBJ databases">
        <title>Complete genome sequence of Actinomyces hongkongensis HKU8.</title>
        <authorList>
            <person name="Gao Y.-X."/>
            <person name="Zhou Y.-Y."/>
            <person name="Xie Y."/>
            <person name="Wang M."/>
            <person name="Wang S.-J."/>
            <person name="Shen S.-G."/>
        </authorList>
    </citation>
    <scope>NUCLEOTIDE SEQUENCE [LARGE SCALE GENOMIC DNA]</scope>
    <source>
        <strain evidence="3 4">HKU8</strain>
    </source>
</reference>
<dbReference type="PANTHER" id="PTHR30336:SF4">
    <property type="entry name" value="ENVELOPE BIOGENESIS FACTOR ELYC"/>
    <property type="match status" value="1"/>
</dbReference>
<dbReference type="InterPro" id="IPR051599">
    <property type="entry name" value="Cell_Envelope_Assoc"/>
</dbReference>
<evidence type="ECO:0000259" key="2">
    <source>
        <dbReference type="Pfam" id="PF02698"/>
    </source>
</evidence>
<dbReference type="STRING" id="178339.BH719_00245"/>
<accession>A0A1D8B074</accession>
<dbReference type="PANTHER" id="PTHR30336">
    <property type="entry name" value="INNER MEMBRANE PROTEIN, PROBABLE PERMEASE"/>
    <property type="match status" value="1"/>
</dbReference>
<feature type="transmembrane region" description="Helical" evidence="1">
    <location>
        <begin position="6"/>
        <end position="22"/>
    </location>
</feature>
<feature type="domain" description="DUF218" evidence="2">
    <location>
        <begin position="157"/>
        <end position="302"/>
    </location>
</feature>
<gene>
    <name evidence="3" type="ORF">BH719_00245</name>
</gene>
<dbReference type="EMBL" id="CP017298">
    <property type="protein sequence ID" value="AOS46522.1"/>
    <property type="molecule type" value="Genomic_DNA"/>
</dbReference>
<organism evidence="3 4">
    <name type="scientific">Pauljensenia hongkongensis</name>
    <dbReference type="NCBI Taxonomy" id="178339"/>
    <lineage>
        <taxon>Bacteria</taxon>
        <taxon>Bacillati</taxon>
        <taxon>Actinomycetota</taxon>
        <taxon>Actinomycetes</taxon>
        <taxon>Actinomycetales</taxon>
        <taxon>Actinomycetaceae</taxon>
        <taxon>Pauljensenia</taxon>
    </lineage>
</organism>
<evidence type="ECO:0000313" key="4">
    <source>
        <dbReference type="Proteomes" id="UP000095214"/>
    </source>
</evidence>
<feature type="transmembrane region" description="Helical" evidence="1">
    <location>
        <begin position="86"/>
        <end position="106"/>
    </location>
</feature>
<feature type="transmembrane region" description="Helical" evidence="1">
    <location>
        <begin position="54"/>
        <end position="79"/>
    </location>
</feature>
<keyword evidence="1" id="KW-0812">Transmembrane</keyword>
<feature type="transmembrane region" description="Helical" evidence="1">
    <location>
        <begin position="31"/>
        <end position="48"/>
    </location>
</feature>